<dbReference type="InterPro" id="IPR005119">
    <property type="entry name" value="LysR_subst-bd"/>
</dbReference>
<dbReference type="PANTHER" id="PTHR30537:SF5">
    <property type="entry name" value="HTH-TYPE TRANSCRIPTIONAL ACTIVATOR TTDR-RELATED"/>
    <property type="match status" value="1"/>
</dbReference>
<protein>
    <submittedName>
        <fullName evidence="6">LysR family transcriptional regulator</fullName>
    </submittedName>
</protein>
<dbReference type="InterPro" id="IPR058163">
    <property type="entry name" value="LysR-type_TF_proteobact-type"/>
</dbReference>
<dbReference type="SUPFAM" id="SSF46785">
    <property type="entry name" value="Winged helix' DNA-binding domain"/>
    <property type="match status" value="1"/>
</dbReference>
<dbReference type="GO" id="GO:0003677">
    <property type="term" value="F:DNA binding"/>
    <property type="evidence" value="ECO:0007669"/>
    <property type="project" value="UniProtKB-KW"/>
</dbReference>
<evidence type="ECO:0000259" key="5">
    <source>
        <dbReference type="PROSITE" id="PS50931"/>
    </source>
</evidence>
<keyword evidence="2" id="KW-0805">Transcription regulation</keyword>
<dbReference type="Pfam" id="PF00126">
    <property type="entry name" value="HTH_1"/>
    <property type="match status" value="1"/>
</dbReference>
<keyword evidence="4" id="KW-0804">Transcription</keyword>
<reference evidence="6 7" key="1">
    <citation type="submission" date="2019-09" db="EMBL/GenBank/DDBJ databases">
        <authorList>
            <person name="Depoorter E."/>
        </authorList>
    </citation>
    <scope>NUCLEOTIDE SEQUENCE [LARGE SCALE GENOMIC DNA]</scope>
    <source>
        <strain evidence="6">R-71033</strain>
    </source>
</reference>
<organism evidence="6 7">
    <name type="scientific">Burkholderia contaminans</name>
    <dbReference type="NCBI Taxonomy" id="488447"/>
    <lineage>
        <taxon>Bacteria</taxon>
        <taxon>Pseudomonadati</taxon>
        <taxon>Pseudomonadota</taxon>
        <taxon>Betaproteobacteria</taxon>
        <taxon>Burkholderiales</taxon>
        <taxon>Burkholderiaceae</taxon>
        <taxon>Burkholderia</taxon>
        <taxon>Burkholderia cepacia complex</taxon>
    </lineage>
</organism>
<name>A0A6P2VAP4_9BURK</name>
<dbReference type="SUPFAM" id="SSF53850">
    <property type="entry name" value="Periplasmic binding protein-like II"/>
    <property type="match status" value="1"/>
</dbReference>
<dbReference type="GO" id="GO:0003700">
    <property type="term" value="F:DNA-binding transcription factor activity"/>
    <property type="evidence" value="ECO:0007669"/>
    <property type="project" value="InterPro"/>
</dbReference>
<dbReference type="PANTHER" id="PTHR30537">
    <property type="entry name" value="HTH-TYPE TRANSCRIPTIONAL REGULATOR"/>
    <property type="match status" value="1"/>
</dbReference>
<comment type="similarity">
    <text evidence="1">Belongs to the LysR transcriptional regulatory family.</text>
</comment>
<gene>
    <name evidence="6" type="ORF">BCO71033_00880</name>
</gene>
<evidence type="ECO:0000313" key="6">
    <source>
        <dbReference type="EMBL" id="VWC87427.1"/>
    </source>
</evidence>
<evidence type="ECO:0000256" key="2">
    <source>
        <dbReference type="ARBA" id="ARBA00023015"/>
    </source>
</evidence>
<dbReference type="Pfam" id="PF03466">
    <property type="entry name" value="LysR_substrate"/>
    <property type="match status" value="1"/>
</dbReference>
<dbReference type="PROSITE" id="PS50931">
    <property type="entry name" value="HTH_LYSR"/>
    <property type="match status" value="1"/>
</dbReference>
<dbReference type="AlphaFoldDB" id="A0A6P2VAP4"/>
<sequence length="320" mass="35869">MDELQSMRLFVKVAEMQSFAKAAADLHISNSSATRLLLSLENRLGARLLNRTTRSLSLTDAGRLYFEQVRRLIDEIDCVEERIASLNHEPIGSLKIVAPVMFGIQMLAPALDTFKRQHPKVVPEVTVVDRHVDLVSEGFDVGLLITQRITGASTVRRVLTRFGLVICASREYIDRHGQPVHPRDLEHHACLLFQSDYAGESVTFDLGNMRFAVRPNKSAASNNLGLIRQLALNGMGVAILPRFLVEDDLRDGRLLPLLDGYCVDDLEMNIAYPSRRHFPRKTRLFVDHVIEYFTCTHPKPELTYPACRSGSPSGAQEPPA</sequence>
<dbReference type="FunFam" id="1.10.10.10:FF:000001">
    <property type="entry name" value="LysR family transcriptional regulator"/>
    <property type="match status" value="1"/>
</dbReference>
<dbReference type="Gene3D" id="3.40.190.290">
    <property type="match status" value="1"/>
</dbReference>
<evidence type="ECO:0000256" key="1">
    <source>
        <dbReference type="ARBA" id="ARBA00009437"/>
    </source>
</evidence>
<evidence type="ECO:0000256" key="4">
    <source>
        <dbReference type="ARBA" id="ARBA00023163"/>
    </source>
</evidence>
<dbReference type="EMBL" id="CABVQS010000003">
    <property type="protein sequence ID" value="VWC87427.1"/>
    <property type="molecule type" value="Genomic_DNA"/>
</dbReference>
<proteinExistence type="inferred from homology"/>
<evidence type="ECO:0000256" key="3">
    <source>
        <dbReference type="ARBA" id="ARBA00023125"/>
    </source>
</evidence>
<keyword evidence="3" id="KW-0238">DNA-binding</keyword>
<dbReference type="CDD" id="cd08422">
    <property type="entry name" value="PBP2_CrgA_like"/>
    <property type="match status" value="1"/>
</dbReference>
<dbReference type="InterPro" id="IPR036388">
    <property type="entry name" value="WH-like_DNA-bd_sf"/>
</dbReference>
<dbReference type="RefSeq" id="WP_174943453.1">
    <property type="nucleotide sequence ID" value="NZ_CABVQS010000003.1"/>
</dbReference>
<dbReference type="Proteomes" id="UP000494109">
    <property type="component" value="Unassembled WGS sequence"/>
</dbReference>
<evidence type="ECO:0000313" key="7">
    <source>
        <dbReference type="Proteomes" id="UP000494109"/>
    </source>
</evidence>
<dbReference type="InterPro" id="IPR000847">
    <property type="entry name" value="LysR_HTH_N"/>
</dbReference>
<dbReference type="InterPro" id="IPR036390">
    <property type="entry name" value="WH_DNA-bd_sf"/>
</dbReference>
<dbReference type="Gene3D" id="1.10.10.10">
    <property type="entry name" value="Winged helix-like DNA-binding domain superfamily/Winged helix DNA-binding domain"/>
    <property type="match status" value="1"/>
</dbReference>
<feature type="domain" description="HTH lysR-type" evidence="5">
    <location>
        <begin position="1"/>
        <end position="59"/>
    </location>
</feature>
<accession>A0A6P2VAP4</accession>